<dbReference type="GO" id="GO:0016614">
    <property type="term" value="F:oxidoreductase activity, acting on CH-OH group of donors"/>
    <property type="evidence" value="ECO:0007669"/>
    <property type="project" value="InterPro"/>
</dbReference>
<comment type="cofactor">
    <cofactor evidence="2">
        <name>FAD</name>
        <dbReference type="ChEBI" id="CHEBI:57692"/>
    </cofactor>
</comment>
<dbReference type="EMBL" id="KB445555">
    <property type="protein sequence ID" value="EMC96378.1"/>
    <property type="molecule type" value="Genomic_DNA"/>
</dbReference>
<proteinExistence type="inferred from homology"/>
<dbReference type="PROSITE" id="PS51257">
    <property type="entry name" value="PROKAR_LIPOPROTEIN"/>
    <property type="match status" value="1"/>
</dbReference>
<dbReference type="GO" id="GO:0050660">
    <property type="term" value="F:flavin adenine dinucleotide binding"/>
    <property type="evidence" value="ECO:0007669"/>
    <property type="project" value="InterPro"/>
</dbReference>
<dbReference type="PANTHER" id="PTHR11552:SF78">
    <property type="entry name" value="GLUCOSE-METHANOL-CHOLINE OXIDOREDUCTASE N-TERMINAL DOMAIN-CONTAINING PROTEIN"/>
    <property type="match status" value="1"/>
</dbReference>
<dbReference type="GeneID" id="19107684"/>
<dbReference type="InterPro" id="IPR012132">
    <property type="entry name" value="GMC_OxRdtase"/>
</dbReference>
<accession>M2MXS9</accession>
<sequence length="609" mass="65965">MPVANKLAHGIDEVDIIICGGGLAGCVVAGRLAAADPQLSILVIEGGANNADNPLTRTPALFPANLVPNSRTALWYKSERSDALAGRECPILTGGVLGGGSSINVMLYSRAHKGDFDDWDVPGWRMDDMIPYMRKTETYHGPGKMDTHGSSGPLHIRPGPVWCKRSGEDILSAVQDVGFSVVNDLQDPTTGDLGFAPSLTTIGADQLRLDAATTYLHSLLRDGKHLNLHVLCESKVSRILFDDSKRAVGVEYTPNPDFQIASTATARPRMTVKARKMVALSCGALGSPLVLERSGIGSEKVLAEANVPVVAAVPGVGSNYQDHNLVTWSYKTHLKPEETLDGLLSQRMSAEEAGKVGLLAWSATDIHAKIRPTEAEVDMLGPKFRSAWEKDFCAKPWKPSVLIATANAFPGDPSLVPAGQYFSMTAYTAYPQARGSIHITGPDWEDAPKFRTGFLENDVDVKHLVWAYKKCREIMRRTTMYRGELAQVHPKFPTGSKAALIETDEPLTSQGNVTDLTYSAEDDQAIEQDLRERVGTTWHSMGTCRMGPQDEGGVVDERLNVYGVRGLKVIDLSIPPRNVGANTQMTAYALAEKGADILLHELGLVQTEV</sequence>
<evidence type="ECO:0000313" key="5">
    <source>
        <dbReference type="Proteomes" id="UP000011761"/>
    </source>
</evidence>
<comment type="similarity">
    <text evidence="1">Belongs to the GMC oxidoreductase family.</text>
</comment>
<dbReference type="SUPFAM" id="SSF54373">
    <property type="entry name" value="FAD-linked reductases, C-terminal domain"/>
    <property type="match status" value="1"/>
</dbReference>
<dbReference type="PROSITE" id="PS00624">
    <property type="entry name" value="GMC_OXRED_2"/>
    <property type="match status" value="1"/>
</dbReference>
<feature type="binding site" evidence="2">
    <location>
        <begin position="538"/>
        <end position="539"/>
    </location>
    <ligand>
        <name>FAD</name>
        <dbReference type="ChEBI" id="CHEBI:57692"/>
    </ligand>
</feature>
<dbReference type="InterPro" id="IPR000172">
    <property type="entry name" value="GMC_OxRdtase_N"/>
</dbReference>
<dbReference type="Pfam" id="PF00732">
    <property type="entry name" value="GMC_oxred_N"/>
    <property type="match status" value="1"/>
</dbReference>
<evidence type="ECO:0000313" key="4">
    <source>
        <dbReference type="EMBL" id="EMC96378.1"/>
    </source>
</evidence>
<reference evidence="4 5" key="1">
    <citation type="journal article" date="2012" name="PLoS Pathog.">
        <title>Diverse lifestyles and strategies of plant pathogenesis encoded in the genomes of eighteen Dothideomycetes fungi.</title>
        <authorList>
            <person name="Ohm R.A."/>
            <person name="Feau N."/>
            <person name="Henrissat B."/>
            <person name="Schoch C.L."/>
            <person name="Horwitz B.A."/>
            <person name="Barry K.W."/>
            <person name="Condon B.J."/>
            <person name="Copeland A.C."/>
            <person name="Dhillon B."/>
            <person name="Glaser F."/>
            <person name="Hesse C.N."/>
            <person name="Kosti I."/>
            <person name="LaButti K."/>
            <person name="Lindquist E.A."/>
            <person name="Lucas S."/>
            <person name="Salamov A.A."/>
            <person name="Bradshaw R.E."/>
            <person name="Ciuffetti L."/>
            <person name="Hamelin R.C."/>
            <person name="Kema G.H.J."/>
            <person name="Lawrence C."/>
            <person name="Scott J.A."/>
            <person name="Spatafora J.W."/>
            <person name="Turgeon B.G."/>
            <person name="de Wit P.J.G.M."/>
            <person name="Zhong S."/>
            <person name="Goodwin S.B."/>
            <person name="Grigoriev I.V."/>
        </authorList>
    </citation>
    <scope>NUCLEOTIDE SEQUENCE [LARGE SCALE GENOMIC DNA]</scope>
    <source>
        <strain evidence="4 5">UAMH 10762</strain>
    </source>
</reference>
<dbReference type="PANTHER" id="PTHR11552">
    <property type="entry name" value="GLUCOSE-METHANOL-CHOLINE GMC OXIDOREDUCTASE"/>
    <property type="match status" value="1"/>
</dbReference>
<dbReference type="InterPro" id="IPR007867">
    <property type="entry name" value="GMC_OxRtase_C"/>
</dbReference>
<dbReference type="HOGENOM" id="CLU_002865_5_1_1"/>
<feature type="binding site" evidence="2">
    <location>
        <position position="96"/>
    </location>
    <ligand>
        <name>FAD</name>
        <dbReference type="ChEBI" id="CHEBI:57692"/>
    </ligand>
</feature>
<feature type="binding site" evidence="2">
    <location>
        <position position="236"/>
    </location>
    <ligand>
        <name>FAD</name>
        <dbReference type="ChEBI" id="CHEBI:57692"/>
    </ligand>
</feature>
<evidence type="ECO:0000256" key="1">
    <source>
        <dbReference type="ARBA" id="ARBA00010790"/>
    </source>
</evidence>
<organism evidence="4 5">
    <name type="scientific">Baudoinia panamericana (strain UAMH 10762)</name>
    <name type="common">Angels' share fungus</name>
    <name type="synonym">Baudoinia compniacensis (strain UAMH 10762)</name>
    <dbReference type="NCBI Taxonomy" id="717646"/>
    <lineage>
        <taxon>Eukaryota</taxon>
        <taxon>Fungi</taxon>
        <taxon>Dikarya</taxon>
        <taxon>Ascomycota</taxon>
        <taxon>Pezizomycotina</taxon>
        <taxon>Dothideomycetes</taxon>
        <taxon>Dothideomycetidae</taxon>
        <taxon>Mycosphaerellales</taxon>
        <taxon>Teratosphaeriaceae</taxon>
        <taxon>Baudoinia</taxon>
    </lineage>
</organism>
<dbReference type="SUPFAM" id="SSF51905">
    <property type="entry name" value="FAD/NAD(P)-binding domain"/>
    <property type="match status" value="1"/>
</dbReference>
<dbReference type="RefSeq" id="XP_007676478.1">
    <property type="nucleotide sequence ID" value="XM_007678288.1"/>
</dbReference>
<protein>
    <recommendedName>
        <fullName evidence="3">Glucose-methanol-choline oxidoreductase N-terminal domain-containing protein</fullName>
    </recommendedName>
</protein>
<dbReference type="KEGG" id="bcom:BAUCODRAFT_122385"/>
<keyword evidence="5" id="KW-1185">Reference proteome</keyword>
<dbReference type="PIRSF" id="PIRSF000137">
    <property type="entry name" value="Alcohol_oxidase"/>
    <property type="match status" value="1"/>
</dbReference>
<name>M2MXS9_BAUPA</name>
<dbReference type="OrthoDB" id="269227at2759"/>
<dbReference type="InterPro" id="IPR036188">
    <property type="entry name" value="FAD/NAD-bd_sf"/>
</dbReference>
<keyword evidence="2" id="KW-0285">Flavoprotein</keyword>
<evidence type="ECO:0000259" key="3">
    <source>
        <dbReference type="PROSITE" id="PS00624"/>
    </source>
</evidence>
<gene>
    <name evidence="4" type="ORF">BAUCODRAFT_122385</name>
</gene>
<dbReference type="Pfam" id="PF05199">
    <property type="entry name" value="GMC_oxred_C"/>
    <property type="match status" value="1"/>
</dbReference>
<dbReference type="eggNOG" id="KOG1238">
    <property type="taxonomic scope" value="Eukaryota"/>
</dbReference>
<dbReference type="Proteomes" id="UP000011761">
    <property type="component" value="Unassembled WGS sequence"/>
</dbReference>
<dbReference type="Gene3D" id="3.50.50.60">
    <property type="entry name" value="FAD/NAD(P)-binding domain"/>
    <property type="match status" value="1"/>
</dbReference>
<dbReference type="AlphaFoldDB" id="M2MXS9"/>
<dbReference type="Gene3D" id="3.30.560.10">
    <property type="entry name" value="Glucose Oxidase, domain 3"/>
    <property type="match status" value="1"/>
</dbReference>
<feature type="domain" description="Glucose-methanol-choline oxidoreductase N-terminal" evidence="3">
    <location>
        <begin position="283"/>
        <end position="297"/>
    </location>
</feature>
<evidence type="ECO:0000256" key="2">
    <source>
        <dbReference type="PIRSR" id="PIRSR000137-2"/>
    </source>
</evidence>
<keyword evidence="2" id="KW-0274">FAD</keyword>